<reference evidence="2" key="2">
    <citation type="submission" date="2023-03" db="EMBL/GenBank/DDBJ databases">
        <authorList>
            <person name="Inwood S.N."/>
            <person name="Skelly J.G."/>
            <person name="Guhlin J."/>
            <person name="Harrop T.W.R."/>
            <person name="Goldson S.G."/>
            <person name="Dearden P.K."/>
        </authorList>
    </citation>
    <scope>NUCLEOTIDE SEQUENCE</scope>
    <source>
        <strain evidence="2">Irish</strain>
        <tissue evidence="2">Whole body</tissue>
    </source>
</reference>
<dbReference type="Proteomes" id="UP001168990">
    <property type="component" value="Unassembled WGS sequence"/>
</dbReference>
<reference evidence="2" key="1">
    <citation type="journal article" date="2023" name="bioRxiv">
        <title>Scaffold-level genome assemblies of two parasitoid biocontrol wasps reveal the parthenogenesis mechanism and an associated novel virus.</title>
        <authorList>
            <person name="Inwood S."/>
            <person name="Skelly J."/>
            <person name="Guhlin J."/>
            <person name="Harrop T."/>
            <person name="Goldson S."/>
            <person name="Dearden P."/>
        </authorList>
    </citation>
    <scope>NUCLEOTIDE SEQUENCE</scope>
    <source>
        <strain evidence="2">Irish</strain>
        <tissue evidence="2">Whole body</tissue>
    </source>
</reference>
<proteinExistence type="predicted"/>
<protein>
    <submittedName>
        <fullName evidence="2">Uncharacterized protein</fullName>
    </submittedName>
</protein>
<gene>
    <name evidence="2" type="ORF">PV328_010377</name>
</gene>
<sequence>MYLVQTDIEVPLSGPLCCHSRRAPKVQINIEDDCRPENINYYPSLAPIETEMEWIIICRNEDENNNINDNNTINIDDNDNTIDIKDDDDDSGFHSIDDDNDDDDVFYN</sequence>
<accession>A0AA39KQ44</accession>
<feature type="compositionally biased region" description="Acidic residues" evidence="1">
    <location>
        <begin position="98"/>
        <end position="108"/>
    </location>
</feature>
<evidence type="ECO:0000313" key="3">
    <source>
        <dbReference type="Proteomes" id="UP001168990"/>
    </source>
</evidence>
<keyword evidence="3" id="KW-1185">Reference proteome</keyword>
<comment type="caution">
    <text evidence="2">The sequence shown here is derived from an EMBL/GenBank/DDBJ whole genome shotgun (WGS) entry which is preliminary data.</text>
</comment>
<organism evidence="2 3">
    <name type="scientific">Microctonus aethiopoides</name>
    <dbReference type="NCBI Taxonomy" id="144406"/>
    <lineage>
        <taxon>Eukaryota</taxon>
        <taxon>Metazoa</taxon>
        <taxon>Ecdysozoa</taxon>
        <taxon>Arthropoda</taxon>
        <taxon>Hexapoda</taxon>
        <taxon>Insecta</taxon>
        <taxon>Pterygota</taxon>
        <taxon>Neoptera</taxon>
        <taxon>Endopterygota</taxon>
        <taxon>Hymenoptera</taxon>
        <taxon>Apocrita</taxon>
        <taxon>Ichneumonoidea</taxon>
        <taxon>Braconidae</taxon>
        <taxon>Euphorinae</taxon>
        <taxon>Microctonus</taxon>
    </lineage>
</organism>
<evidence type="ECO:0000313" key="2">
    <source>
        <dbReference type="EMBL" id="KAK0169735.1"/>
    </source>
</evidence>
<evidence type="ECO:0000256" key="1">
    <source>
        <dbReference type="SAM" id="MobiDB-lite"/>
    </source>
</evidence>
<name>A0AA39KQ44_9HYME</name>
<dbReference type="AlphaFoldDB" id="A0AA39KQ44"/>
<feature type="region of interest" description="Disordered" evidence="1">
    <location>
        <begin position="86"/>
        <end position="108"/>
    </location>
</feature>
<dbReference type="EMBL" id="JAQQBS010000004">
    <property type="protein sequence ID" value="KAK0169735.1"/>
    <property type="molecule type" value="Genomic_DNA"/>
</dbReference>